<dbReference type="GO" id="GO:0016491">
    <property type="term" value="F:oxidoreductase activity"/>
    <property type="evidence" value="ECO:0007669"/>
    <property type="project" value="UniProtKB-KW"/>
</dbReference>
<keyword evidence="5" id="KW-0964">Secreted</keyword>
<dbReference type="PRINTS" id="PR00081">
    <property type="entry name" value="GDHRDH"/>
</dbReference>
<comment type="subcellular location">
    <subcellularLocation>
        <location evidence="1">Lipid droplet</location>
    </subcellularLocation>
    <subcellularLocation>
        <location evidence="2">Secreted</location>
    </subcellularLocation>
</comment>
<comment type="catalytic activity">
    <reaction evidence="16">
        <text>a di-trans,poly-cis-polyprenol + NADP(+) = a di-trans,poly-cis-polyprenal + NADPH + H(+)</text>
        <dbReference type="Rhea" id="RHEA:80723"/>
        <dbReference type="Rhea" id="RHEA-COMP:19496"/>
        <dbReference type="Rhea" id="RHEA-COMP:19536"/>
        <dbReference type="ChEBI" id="CHEBI:15378"/>
        <dbReference type="ChEBI" id="CHEBI:57783"/>
        <dbReference type="ChEBI" id="CHEBI:58349"/>
        <dbReference type="ChEBI" id="CHEBI:67132"/>
        <dbReference type="ChEBI" id="CHEBI:231623"/>
        <dbReference type="EC" id="1.1.1.441"/>
    </reaction>
    <physiologicalReaction direction="left-to-right" evidence="16">
        <dbReference type="Rhea" id="RHEA:80724"/>
    </physiologicalReaction>
</comment>
<dbReference type="PANTHER" id="PTHR43157">
    <property type="entry name" value="PHOSPHATIDYLINOSITOL-GLYCAN BIOSYNTHESIS CLASS F PROTEIN-RELATED"/>
    <property type="match status" value="1"/>
</dbReference>
<keyword evidence="8" id="KW-0560">Oxidoreductase</keyword>
<reference evidence="18" key="3">
    <citation type="submission" date="2025-09" db="UniProtKB">
        <authorList>
            <consortium name="Ensembl"/>
        </authorList>
    </citation>
    <scope>IDENTIFICATION</scope>
    <source>
        <strain evidence="18">broiler</strain>
    </source>
</reference>
<evidence type="ECO:0000256" key="10">
    <source>
        <dbReference type="ARBA" id="ARBA00057816"/>
    </source>
</evidence>
<evidence type="ECO:0000256" key="7">
    <source>
        <dbReference type="ARBA" id="ARBA00022857"/>
    </source>
</evidence>
<dbReference type="OrthoDB" id="1607513at2759"/>
<evidence type="ECO:0000256" key="13">
    <source>
        <dbReference type="ARBA" id="ARBA00093184"/>
    </source>
</evidence>
<evidence type="ECO:0000256" key="2">
    <source>
        <dbReference type="ARBA" id="ARBA00004613"/>
    </source>
</evidence>
<organism evidence="18 19">
    <name type="scientific">Gallus gallus</name>
    <name type="common">Chicken</name>
    <dbReference type="NCBI Taxonomy" id="9031"/>
    <lineage>
        <taxon>Eukaryota</taxon>
        <taxon>Metazoa</taxon>
        <taxon>Chordata</taxon>
        <taxon>Craniata</taxon>
        <taxon>Vertebrata</taxon>
        <taxon>Euteleostomi</taxon>
        <taxon>Archelosauria</taxon>
        <taxon>Archosauria</taxon>
        <taxon>Dinosauria</taxon>
        <taxon>Saurischia</taxon>
        <taxon>Theropoda</taxon>
        <taxon>Coelurosauria</taxon>
        <taxon>Aves</taxon>
        <taxon>Neognathae</taxon>
        <taxon>Galloanserae</taxon>
        <taxon>Galliformes</taxon>
        <taxon>Phasianidae</taxon>
        <taxon>Phasianinae</taxon>
        <taxon>Gallus</taxon>
    </lineage>
</organism>
<dbReference type="Pfam" id="PF00106">
    <property type="entry name" value="adh_short"/>
    <property type="match status" value="1"/>
</dbReference>
<dbReference type="GeneTree" id="ENSGT00940000162345"/>
<comment type="pathway">
    <text evidence="3">Protein modification; protein glycosylation.</text>
</comment>
<evidence type="ECO:0000256" key="1">
    <source>
        <dbReference type="ARBA" id="ARBA00004502"/>
    </source>
</evidence>
<evidence type="ECO:0000256" key="4">
    <source>
        <dbReference type="ARBA" id="ARBA00006484"/>
    </source>
</evidence>
<dbReference type="PANTHER" id="PTHR43157:SF31">
    <property type="entry name" value="PHOSPHATIDYLINOSITOL-GLYCAN BIOSYNTHESIS CLASS F PROTEIN"/>
    <property type="match status" value="1"/>
</dbReference>
<dbReference type="InterPro" id="IPR036291">
    <property type="entry name" value="NAD(P)-bd_dom_sf"/>
</dbReference>
<dbReference type="GO" id="GO:0005811">
    <property type="term" value="C:lipid droplet"/>
    <property type="evidence" value="ECO:0007669"/>
    <property type="project" value="UniProtKB-SubCell"/>
</dbReference>
<dbReference type="SUPFAM" id="SSF51735">
    <property type="entry name" value="NAD(P)-binding Rossmann-fold domains"/>
    <property type="match status" value="1"/>
</dbReference>
<sequence>MKCLEKGIVVREMMQPERERERLHTYCSQQMMMSDFFLRINRRTSKAKWTFCLKFYLDSVPHEAAVSVEFLYCDLASMKSIRQFVQQFRAKNCTLHVLVNNAGVMLVPERQTEDGFEVHFGLNYLGHFLLTNLLLDTLKQSGTHSHSARIVTVSSATHYVGKLHLDDLQSRCSYSPHGAYAQSKLALVLFTYRLQHLLTANGSHVTANVVDPGVVNTELYKHVFWVVKVFKWMTAWLLFKTPEEGASTTIYAAVSPEIEGAGGCYLYNEERTKSADVAYDEELQRRLWTESCKMVGISDESSRAP</sequence>
<evidence type="ECO:0000256" key="14">
    <source>
        <dbReference type="ARBA" id="ARBA00093201"/>
    </source>
</evidence>
<evidence type="ECO:0000313" key="18">
    <source>
        <dbReference type="Ensembl" id="ENSGALP00010003190.1"/>
    </source>
</evidence>
<comment type="catalytic activity">
    <reaction evidence="14">
        <text>a di-trans,poly-cis-polyprenol + NAD(+) = a di-trans,poly-cis-polyprenal + NADH + H(+)</text>
        <dbReference type="Rhea" id="RHEA:80719"/>
        <dbReference type="Rhea" id="RHEA-COMP:19496"/>
        <dbReference type="Rhea" id="RHEA-COMP:19536"/>
        <dbReference type="ChEBI" id="CHEBI:15378"/>
        <dbReference type="ChEBI" id="CHEBI:57540"/>
        <dbReference type="ChEBI" id="CHEBI:57945"/>
        <dbReference type="ChEBI" id="CHEBI:67132"/>
        <dbReference type="ChEBI" id="CHEBI:231623"/>
        <dbReference type="EC" id="1.1.1.441"/>
    </reaction>
    <physiologicalReaction direction="left-to-right" evidence="14">
        <dbReference type="Rhea" id="RHEA:80720"/>
    </physiologicalReaction>
</comment>
<comment type="function">
    <text evidence="10">Oxidoreductase that plays a key role in early steps of protein N-linked glycosylation by mediating two non-consecutive steps in dolichol biosynthesis. Acts both as a NAD(+)-dependent dehydrogenase and as a NADPH-dependent reductase during the conversion of polyprenol into dolichol. First catalyzes the NAD(+)-dependent dehydrogenation of polyprenol into polyprenal; polyprenal is then reduced into dolichal by SRD5A3. It then catalyzes the NADPH-dependent reduction of dolichal into dolichol. May also acts as a positive regulator of starvation-induced autophagy.</text>
</comment>
<name>A0A8V0X968_CHICK</name>
<protein>
    <recommendedName>
        <fullName evidence="11">Polyprenol dehydrogenase</fullName>
        <ecNumber evidence="17">1.1.1.441</ecNumber>
    </recommendedName>
    <alternativeName>
        <fullName evidence="12">Dolichal reductase</fullName>
    </alternativeName>
</protein>
<keyword evidence="20" id="KW-1267">Proteomics identification</keyword>
<evidence type="ECO:0000256" key="5">
    <source>
        <dbReference type="ARBA" id="ARBA00022525"/>
    </source>
</evidence>
<evidence type="ECO:0000256" key="17">
    <source>
        <dbReference type="ARBA" id="ARBA00093592"/>
    </source>
</evidence>
<evidence type="ECO:0000313" key="19">
    <source>
        <dbReference type="Proteomes" id="UP000000539"/>
    </source>
</evidence>
<evidence type="ECO:0000256" key="12">
    <source>
        <dbReference type="ARBA" id="ARBA00082366"/>
    </source>
</evidence>
<evidence type="ECO:0000256" key="9">
    <source>
        <dbReference type="ARBA" id="ARBA00023027"/>
    </source>
</evidence>
<evidence type="ECO:0000256" key="8">
    <source>
        <dbReference type="ARBA" id="ARBA00023002"/>
    </source>
</evidence>
<dbReference type="AlphaFoldDB" id="A0A8V0X968"/>
<reference evidence="18" key="1">
    <citation type="submission" date="2020-11" db="EMBL/GenBank/DDBJ databases">
        <title>Gallus gallus (Chicken) genome, bGalGal1, GRCg7b, maternal haplotype autosomes + Z &amp; W.</title>
        <authorList>
            <person name="Warren W."/>
            <person name="Formenti G."/>
            <person name="Fedrigo O."/>
            <person name="Haase B."/>
            <person name="Mountcastle J."/>
            <person name="Balacco J."/>
            <person name="Tracey A."/>
            <person name="Schneider V."/>
            <person name="Okimoto R."/>
            <person name="Cheng H."/>
            <person name="Hawken R."/>
            <person name="Howe K."/>
            <person name="Jarvis E.D."/>
        </authorList>
    </citation>
    <scope>NUCLEOTIDE SEQUENCE [LARGE SCALE GENOMIC DNA]</scope>
    <source>
        <strain evidence="18">Broiler</strain>
    </source>
</reference>
<keyword evidence="7" id="KW-0521">NADP</keyword>
<accession>A0A8V0X968</accession>
<gene>
    <name evidence="18" type="primary">DHRSX</name>
</gene>
<evidence type="ECO:0000256" key="3">
    <source>
        <dbReference type="ARBA" id="ARBA00004922"/>
    </source>
</evidence>
<evidence type="ECO:0000256" key="15">
    <source>
        <dbReference type="ARBA" id="ARBA00093233"/>
    </source>
</evidence>
<proteinExistence type="evidence at protein level"/>
<comment type="similarity">
    <text evidence="4">Belongs to the short-chain dehydrogenases/reductases (SDR) family.</text>
</comment>
<dbReference type="Ensembl" id="ENSGALT00010005351.1">
    <property type="protein sequence ID" value="ENSGALP00010003190.1"/>
    <property type="gene ID" value="ENSGALG00010002360.1"/>
</dbReference>
<comment type="catalytic activity">
    <reaction evidence="15">
        <text>a di-trans,poly-cis-dolichol + NADP(+) = a di-trans,poly-cis-dolichal + NADPH + H(+)</text>
        <dbReference type="Rhea" id="RHEA:80731"/>
        <dbReference type="Rhea" id="RHEA-COMP:19495"/>
        <dbReference type="Rhea" id="RHEA-COMP:19537"/>
        <dbReference type="ChEBI" id="CHEBI:15378"/>
        <dbReference type="ChEBI" id="CHEBI:16091"/>
        <dbReference type="ChEBI" id="CHEBI:57783"/>
        <dbReference type="ChEBI" id="CHEBI:58349"/>
        <dbReference type="ChEBI" id="CHEBI:231637"/>
        <dbReference type="EC" id="1.1.1.441"/>
    </reaction>
    <physiologicalReaction direction="right-to-left" evidence="15">
        <dbReference type="Rhea" id="RHEA:80733"/>
    </physiologicalReaction>
</comment>
<keyword evidence="6" id="KW-0551">Lipid droplet</keyword>
<keyword evidence="19" id="KW-1185">Reference proteome</keyword>
<reference evidence="18" key="2">
    <citation type="submission" date="2025-08" db="UniProtKB">
        <authorList>
            <consortium name="Ensembl"/>
        </authorList>
    </citation>
    <scope>IDENTIFICATION</scope>
    <source>
        <strain evidence="18">broiler</strain>
    </source>
</reference>
<evidence type="ECO:0000256" key="6">
    <source>
        <dbReference type="ARBA" id="ARBA00022677"/>
    </source>
</evidence>
<evidence type="ECO:0007829" key="20">
    <source>
        <dbReference type="PeptideAtlas" id="A0A8V0X968"/>
    </source>
</evidence>
<comment type="catalytic activity">
    <reaction evidence="13">
        <text>a di-trans,poly-cis-dolichol + NAD(+) = a di-trans,poly-cis-dolichal + NADH + H(+)</text>
        <dbReference type="Rhea" id="RHEA:80735"/>
        <dbReference type="Rhea" id="RHEA-COMP:19495"/>
        <dbReference type="Rhea" id="RHEA-COMP:19537"/>
        <dbReference type="ChEBI" id="CHEBI:15378"/>
        <dbReference type="ChEBI" id="CHEBI:16091"/>
        <dbReference type="ChEBI" id="CHEBI:57540"/>
        <dbReference type="ChEBI" id="CHEBI:57945"/>
        <dbReference type="ChEBI" id="CHEBI:231637"/>
        <dbReference type="EC" id="1.1.1.441"/>
    </reaction>
    <physiologicalReaction direction="right-to-left" evidence="13">
        <dbReference type="Rhea" id="RHEA:80737"/>
    </physiologicalReaction>
</comment>
<keyword evidence="9" id="KW-0520">NAD</keyword>
<dbReference type="EC" id="1.1.1.441" evidence="17"/>
<dbReference type="Proteomes" id="UP000000539">
    <property type="component" value="Chromosome 1"/>
</dbReference>
<dbReference type="Gene3D" id="3.40.50.720">
    <property type="entry name" value="NAD(P)-binding Rossmann-like Domain"/>
    <property type="match status" value="1"/>
</dbReference>
<evidence type="ECO:0000256" key="11">
    <source>
        <dbReference type="ARBA" id="ARBA00074632"/>
    </source>
</evidence>
<evidence type="ECO:0000256" key="16">
    <source>
        <dbReference type="ARBA" id="ARBA00093253"/>
    </source>
</evidence>
<dbReference type="InterPro" id="IPR002347">
    <property type="entry name" value="SDR_fam"/>
</dbReference>
<dbReference type="GO" id="GO:0005576">
    <property type="term" value="C:extracellular region"/>
    <property type="evidence" value="ECO:0007669"/>
    <property type="project" value="UniProtKB-SubCell"/>
</dbReference>
<dbReference type="FunFam" id="3.40.50.720:FF:000490">
    <property type="entry name" value="Dehydrogenase/reductase SDR family member on chromosome X"/>
    <property type="match status" value="1"/>
</dbReference>